<dbReference type="InterPro" id="IPR006747">
    <property type="entry name" value="DUF599"/>
</dbReference>
<sequence>MTLADRIDIFSTLDLVALGVLFVSWVAVTRVIEHPPAARPSVSQLMAAFRREWMVHFVTRQPRIFDSQIVSNLRQGTAFFASASMIAIGGGFALIGNADLLGGVAEDLRLATDPTFVWEVKVILMLVFAANAFLKFVWAHRLFGYCAVLMAAVPNNPDDPDAYPRAAQAAEINITAARGYNRGLRSVYFGIAASAWLLGPLALLAATVATLAVILRREFASESRQVLLARAPRHATRKGDGHGAAGGAK</sequence>
<dbReference type="Pfam" id="PF04654">
    <property type="entry name" value="DUF599"/>
    <property type="match status" value="1"/>
</dbReference>
<dbReference type="EMBL" id="JAME01000027">
    <property type="protein sequence ID" value="ETX27761.1"/>
    <property type="molecule type" value="Genomic_DNA"/>
</dbReference>
<accession>X7F6N3</accession>
<dbReference type="Proteomes" id="UP000023430">
    <property type="component" value="Unassembled WGS sequence"/>
</dbReference>
<evidence type="ECO:0000256" key="1">
    <source>
        <dbReference type="SAM" id="Phobius"/>
    </source>
</evidence>
<name>X7F6N3_9RHOB</name>
<dbReference type="OrthoDB" id="9806874at2"/>
<keyword evidence="1" id="KW-0472">Membrane</keyword>
<keyword evidence="1" id="KW-1133">Transmembrane helix</keyword>
<organism evidence="2 3">
    <name type="scientific">Roseivivax isoporae LMG 25204</name>
    <dbReference type="NCBI Taxonomy" id="1449351"/>
    <lineage>
        <taxon>Bacteria</taxon>
        <taxon>Pseudomonadati</taxon>
        <taxon>Pseudomonadota</taxon>
        <taxon>Alphaproteobacteria</taxon>
        <taxon>Rhodobacterales</taxon>
        <taxon>Roseobacteraceae</taxon>
        <taxon>Roseivivax</taxon>
    </lineage>
</organism>
<proteinExistence type="predicted"/>
<dbReference type="AlphaFoldDB" id="X7F6N3"/>
<keyword evidence="3" id="KW-1185">Reference proteome</keyword>
<protein>
    <submittedName>
        <fullName evidence="2">Membrane protein</fullName>
    </submittedName>
</protein>
<feature type="transmembrane region" description="Helical" evidence="1">
    <location>
        <begin position="187"/>
        <end position="215"/>
    </location>
</feature>
<dbReference type="eggNOG" id="COG3821">
    <property type="taxonomic scope" value="Bacteria"/>
</dbReference>
<dbReference type="RefSeq" id="WP_051492108.1">
    <property type="nucleotide sequence ID" value="NZ_JAME01000027.1"/>
</dbReference>
<evidence type="ECO:0000313" key="2">
    <source>
        <dbReference type="EMBL" id="ETX27761.1"/>
    </source>
</evidence>
<feature type="transmembrane region" description="Helical" evidence="1">
    <location>
        <begin position="116"/>
        <end position="134"/>
    </location>
</feature>
<gene>
    <name evidence="2" type="ORF">RISW2_11210</name>
</gene>
<keyword evidence="1" id="KW-0812">Transmembrane</keyword>
<feature type="transmembrane region" description="Helical" evidence="1">
    <location>
        <begin position="77"/>
        <end position="96"/>
    </location>
</feature>
<reference evidence="2 3" key="1">
    <citation type="submission" date="2014-01" db="EMBL/GenBank/DDBJ databases">
        <title>Roseivivax isoporae LMG 25204 Genome Sequencing.</title>
        <authorList>
            <person name="Lai Q."/>
            <person name="Li G."/>
            <person name="Shao Z."/>
        </authorList>
    </citation>
    <scope>NUCLEOTIDE SEQUENCE [LARGE SCALE GENOMIC DNA]</scope>
    <source>
        <strain evidence="2 3">LMG 25204</strain>
    </source>
</reference>
<feature type="transmembrane region" description="Helical" evidence="1">
    <location>
        <begin position="12"/>
        <end position="32"/>
    </location>
</feature>
<evidence type="ECO:0000313" key="3">
    <source>
        <dbReference type="Proteomes" id="UP000023430"/>
    </source>
</evidence>
<comment type="caution">
    <text evidence="2">The sequence shown here is derived from an EMBL/GenBank/DDBJ whole genome shotgun (WGS) entry which is preliminary data.</text>
</comment>
<dbReference type="PATRIC" id="fig|1449351.3.peg.3299"/>
<dbReference type="STRING" id="1449351.RISW2_11210"/>